<dbReference type="Pfam" id="PF09697">
    <property type="entry name" value="Porph_ging"/>
    <property type="match status" value="1"/>
</dbReference>
<evidence type="ECO:0000313" key="2">
    <source>
        <dbReference type="Proteomes" id="UP000431264"/>
    </source>
</evidence>
<gene>
    <name evidence="1" type="ORF">GOQ30_06350</name>
</gene>
<dbReference type="NCBIfam" id="TIGR01200">
    <property type="entry name" value="GLPGLI"/>
    <property type="match status" value="1"/>
</dbReference>
<accession>A0A6I4IKY7</accession>
<dbReference type="EMBL" id="WQLW01000003">
    <property type="protein sequence ID" value="MVO08782.1"/>
    <property type="molecule type" value="Genomic_DNA"/>
</dbReference>
<sequence length="236" mass="27212">MKKIVLIFIAFSSFAQNNIKAIYNVKISEDKALKSSPVIDNSFIKKINENAEQQEPFLLFNNELSVFKLDDNAILENKLVAITILTTTTPLYIDLANKTKFNVSDDKQFIIMDSLLMDWNLVNETKKIGEYVCYKAIQTHHYTNGRYDKQGNLKYFEKSVIAWYCPELNYSYGPRGFGGLPGLIIELQYDNILYGLKKIEFNSKEKLPLFSKKAKIISRSDFEKMDLDIKKSNIKG</sequence>
<protein>
    <submittedName>
        <fullName evidence="1">GLPGLI family protein</fullName>
    </submittedName>
</protein>
<keyword evidence="2" id="KW-1185">Reference proteome</keyword>
<dbReference type="InterPro" id="IPR005901">
    <property type="entry name" value="GLPGLI"/>
</dbReference>
<reference evidence="2" key="1">
    <citation type="submission" date="2019-05" db="EMBL/GenBank/DDBJ databases">
        <title>Flavobacterium profundi sp. nov., isolated from a deep-sea seamount.</title>
        <authorList>
            <person name="Zhang D.-C."/>
        </authorList>
    </citation>
    <scope>NUCLEOTIDE SEQUENCE [LARGE SCALE GENOMIC DNA]</scope>
    <source>
        <strain evidence="2">TP390</strain>
    </source>
</reference>
<dbReference type="OrthoDB" id="1440774at2"/>
<organism evidence="1 2">
    <name type="scientific">Flavobacterium profundi</name>
    <dbReference type="NCBI Taxonomy" id="1774945"/>
    <lineage>
        <taxon>Bacteria</taxon>
        <taxon>Pseudomonadati</taxon>
        <taxon>Bacteroidota</taxon>
        <taxon>Flavobacteriia</taxon>
        <taxon>Flavobacteriales</taxon>
        <taxon>Flavobacteriaceae</taxon>
        <taxon>Flavobacterium</taxon>
    </lineage>
</organism>
<comment type="caution">
    <text evidence="1">The sequence shown here is derived from an EMBL/GenBank/DDBJ whole genome shotgun (WGS) entry which is preliminary data.</text>
</comment>
<dbReference type="Proteomes" id="UP000431264">
    <property type="component" value="Unassembled WGS sequence"/>
</dbReference>
<dbReference type="RefSeq" id="WP_140997174.1">
    <property type="nucleotide sequence ID" value="NZ_VDCZ01000003.1"/>
</dbReference>
<proteinExistence type="predicted"/>
<dbReference type="AlphaFoldDB" id="A0A6I4IKY7"/>
<name>A0A6I4IKY7_9FLAO</name>
<evidence type="ECO:0000313" key="1">
    <source>
        <dbReference type="EMBL" id="MVO08782.1"/>
    </source>
</evidence>